<name>Q47649_ECOLX</name>
<reference evidence="1" key="2">
    <citation type="journal article" date="1992" name="J. Bacteriol.">
        <title>Influence of cyclic AMP, agmatine, and a novel protein encoded by a flanking gene on speB (agmatine ureohydrolase) in Escherichia coli.</title>
        <authorList>
            <person name="Szumanski M.B.W."/>
            <person name="Boyle S.M."/>
        </authorList>
    </citation>
    <scope>NUCLEOTIDE SEQUENCE</scope>
    <source>
        <strain evidence="1">K-12</strain>
    </source>
</reference>
<dbReference type="EMBL" id="M32363">
    <property type="protein sequence ID" value="AAA83910.1"/>
    <property type="molecule type" value="Genomic_DNA"/>
</dbReference>
<evidence type="ECO:0000313" key="1">
    <source>
        <dbReference type="EMBL" id="AAA83910.1"/>
    </source>
</evidence>
<dbReference type="AlphaFoldDB" id="Q47649"/>
<dbReference type="PIR" id="B42604">
    <property type="entry name" value="B42604"/>
</dbReference>
<proteinExistence type="predicted"/>
<reference evidence="1" key="1">
    <citation type="submission" date="1990-06" db="EMBL/GenBank/DDBJ databases">
        <authorList>
            <person name="Szumanski M."/>
            <person name="Boyle S.M."/>
        </authorList>
    </citation>
    <scope>NUCLEOTIDE SEQUENCE</scope>
    <source>
        <strain evidence="1">K-12</strain>
    </source>
</reference>
<protein>
    <submittedName>
        <fullName evidence="1">ORF1; putative</fullName>
    </submittedName>
</protein>
<sequence>MNGTFVTLCALPDAMLAHLIRPTGAERRSDKAFTPHPTLMARFTRAHRIWCLLALFRRLNIQHFQRQRCRCQSSDFRLIVCRSHFHYVHPNNVEIFQAAYQFNSAIGGQAANHWRTGAWCKSRIQAVDIKSQVNRHITHNLFHLGDNVIHAAIVHLAGVQHGKAVVFIKLGTNTNLHGMIRVDQTFFRRGIEHSAVVKFTTVRIGIGVGVKVYQRHFAEMLRMSTQQRQRNKVVTTEREHTLTGSQQLLGVRLQLFAHLTGIAKGIYQIAAVHDVQTLTHVEIPREAVVFPGQIRRNLTDRCRTVATTRTTRSGHIERHASNHPVCIAVIRLEVHRQA</sequence>
<organism evidence="1">
    <name type="scientific">Escherichia coli</name>
    <dbReference type="NCBI Taxonomy" id="562"/>
    <lineage>
        <taxon>Bacteria</taxon>
        <taxon>Pseudomonadati</taxon>
        <taxon>Pseudomonadota</taxon>
        <taxon>Gammaproteobacteria</taxon>
        <taxon>Enterobacterales</taxon>
        <taxon>Enterobacteriaceae</taxon>
        <taxon>Escherichia</taxon>
    </lineage>
</organism>
<accession>Q47649</accession>